<dbReference type="Pfam" id="PF06280">
    <property type="entry name" value="fn3_5"/>
    <property type="match status" value="1"/>
</dbReference>
<evidence type="ECO:0000259" key="12">
    <source>
        <dbReference type="Pfam" id="PF00082"/>
    </source>
</evidence>
<evidence type="ECO:0000256" key="4">
    <source>
        <dbReference type="ARBA" id="ARBA00022670"/>
    </source>
</evidence>
<reference evidence="15 16" key="1">
    <citation type="journal article" date="2020" name="bioRxiv">
        <title>Whole genome comparisons of ergot fungi reveals the divergence and evolution of species within the genus Claviceps are the result of varying mechanisms driving genome evolution and host range expansion.</title>
        <authorList>
            <person name="Wyka S.A."/>
            <person name="Mondo S.J."/>
            <person name="Liu M."/>
            <person name="Dettman J."/>
            <person name="Nalam V."/>
            <person name="Broders K.D."/>
        </authorList>
    </citation>
    <scope>NUCLEOTIDE SEQUENCE [LARGE SCALE GENOMIC DNA]</scope>
    <source>
        <strain evidence="15 16">LM576</strain>
    </source>
</reference>
<evidence type="ECO:0000313" key="15">
    <source>
        <dbReference type="EMBL" id="KAG6117699.1"/>
    </source>
</evidence>
<feature type="active site" description="Charge relay system" evidence="8 9">
    <location>
        <position position="213"/>
    </location>
</feature>
<dbReference type="PROSITE" id="PS00138">
    <property type="entry name" value="SUBTILASE_SER"/>
    <property type="match status" value="1"/>
</dbReference>
<feature type="domain" description="C5a peptidase/Subtilisin-like protease SBT2-like Fn3-like" evidence="14">
    <location>
        <begin position="616"/>
        <end position="728"/>
    </location>
</feature>
<dbReference type="EMBL" id="SRQM01000129">
    <property type="protein sequence ID" value="KAG6117699.1"/>
    <property type="molecule type" value="Genomic_DNA"/>
</dbReference>
<evidence type="ECO:0000256" key="7">
    <source>
        <dbReference type="ARBA" id="ARBA00022825"/>
    </source>
</evidence>
<dbReference type="PRINTS" id="PR00723">
    <property type="entry name" value="SUBTILISIN"/>
</dbReference>
<sequence>MVRTYYIVASLLAVAASSLAIDPASKLAKSIRVPGAYIFQLEDGQDVSAFEKSITGDGKTRMKLEFELFNGLSFQLDDLKTAKEKVAKYAAMPAVKAVHPVILYDMPNPKIEWIAPKGSTFEQSSLASRAEGGPDTYPPHVMTQVDKLRAKGITGKGIKVAVVDTGIDYLHPALGGCFGKDCLVSFGHDLVGDAYTGLNAPVPDEDPMDCAGHGTHVAGIVAAQNNSFGFTGTAPGVSLGAYRVFGCAGNVGNDVLIAAFNKAYQDGADIITSSIGGPSGWAGEPWADAVSRIVDKGVPCVVAAGNSGQVGIFYASTAANGQHVSAIASFDNAQPPYFLYLSKYQVDDGPEQSFGYERTEASGWDGVTLPVWASSLDSTIKNDACTPFPANTPDLSKYIVLIRRGTCNFTEKIQNAMAKGAKYVLVYNNAHGTLEIDVSPIPRGAVTAVSMIDDKTGETFIKALKDGKKLTLKMVGPENSEQWVGTENNTDTGGAVSTFSSWGPTFEMDVKPQYGTIGGNVLSTYPRAKGNYSVQSGTSMACPQAAGIIALIRQVRGAMTPQEIQDLLSSTSNPQLFNDGTKFYDYLAPVPQQGGGLVQAHDAAYSTAFLSPSGLSFNDTDNFAKSLNFTLRNTDKEPATYNITHRPAITMYALAKDSINVQAFPNEAAHAAATLQFSDTSITLGGGETKTIKVSATPPEGLDAKRLALWSGYITINGTDGASLSLPYQGLTGSLHEHVVLGSNDTWISESTDPRAIPSPVPSNTTFTLPKPGSARPGNLLPQLSIKLALGSLMIRADIVSLSPDPKNETLTHEVWGVKTIGQPRNFPARWNPRGHNGFPWNGHLDSGSYAPAGTYKFVVRALRINGDAKKEEEWDVSTSPAFSIKYL</sequence>
<dbReference type="InterPro" id="IPR000209">
    <property type="entry name" value="Peptidase_S8/S53_dom"/>
</dbReference>
<feature type="domain" description="Peptidase S8/S53" evidence="12">
    <location>
        <begin position="155"/>
        <end position="573"/>
    </location>
</feature>
<dbReference type="GO" id="GO:0016020">
    <property type="term" value="C:membrane"/>
    <property type="evidence" value="ECO:0007669"/>
    <property type="project" value="InterPro"/>
</dbReference>
<dbReference type="GO" id="GO:0004252">
    <property type="term" value="F:serine-type endopeptidase activity"/>
    <property type="evidence" value="ECO:0007669"/>
    <property type="project" value="UniProtKB-UniRule"/>
</dbReference>
<evidence type="ECO:0008006" key="17">
    <source>
        <dbReference type="Google" id="ProtNLM"/>
    </source>
</evidence>
<dbReference type="Gene3D" id="3.40.50.200">
    <property type="entry name" value="Peptidase S8/S53 domain"/>
    <property type="match status" value="2"/>
</dbReference>
<dbReference type="InterPro" id="IPR023828">
    <property type="entry name" value="Peptidase_S8_Ser-AS"/>
</dbReference>
<dbReference type="InterPro" id="IPR022398">
    <property type="entry name" value="Peptidase_S8_His-AS"/>
</dbReference>
<keyword evidence="3" id="KW-0964">Secreted</keyword>
<keyword evidence="5 11" id="KW-0732">Signal</keyword>
<dbReference type="CDD" id="cd07489">
    <property type="entry name" value="Peptidases_S8_5"/>
    <property type="match status" value="1"/>
</dbReference>
<dbReference type="PROSITE" id="PS00136">
    <property type="entry name" value="SUBTILASE_ASP"/>
    <property type="match status" value="1"/>
</dbReference>
<keyword evidence="7 9" id="KW-0720">Serine protease</keyword>
<feature type="active site" description="Charge relay system" evidence="8 9">
    <location>
        <position position="164"/>
    </location>
</feature>
<evidence type="ECO:0000256" key="3">
    <source>
        <dbReference type="ARBA" id="ARBA00022525"/>
    </source>
</evidence>
<dbReference type="PANTHER" id="PTHR43806:SF66">
    <property type="entry name" value="SERIN ENDOPEPTIDASE"/>
    <property type="match status" value="1"/>
</dbReference>
<dbReference type="InterPro" id="IPR046450">
    <property type="entry name" value="PA_dom_sf"/>
</dbReference>
<dbReference type="SUPFAM" id="SSF52743">
    <property type="entry name" value="Subtilisin-like"/>
    <property type="match status" value="1"/>
</dbReference>
<evidence type="ECO:0000256" key="10">
    <source>
        <dbReference type="RuleBase" id="RU003355"/>
    </source>
</evidence>
<dbReference type="InterPro" id="IPR015500">
    <property type="entry name" value="Peptidase_S8_subtilisin-rel"/>
</dbReference>
<dbReference type="GO" id="GO:0006508">
    <property type="term" value="P:proteolysis"/>
    <property type="evidence" value="ECO:0007669"/>
    <property type="project" value="UniProtKB-KW"/>
</dbReference>
<organism evidence="15 16">
    <name type="scientific">Claviceps humidiphila</name>
    <dbReference type="NCBI Taxonomy" id="1294629"/>
    <lineage>
        <taxon>Eukaryota</taxon>
        <taxon>Fungi</taxon>
        <taxon>Dikarya</taxon>
        <taxon>Ascomycota</taxon>
        <taxon>Pezizomycotina</taxon>
        <taxon>Sordariomycetes</taxon>
        <taxon>Hypocreomycetidae</taxon>
        <taxon>Hypocreales</taxon>
        <taxon>Clavicipitaceae</taxon>
        <taxon>Claviceps</taxon>
    </lineage>
</organism>
<accession>A0A9P7Q245</accession>
<keyword evidence="16" id="KW-1185">Reference proteome</keyword>
<evidence type="ECO:0000256" key="6">
    <source>
        <dbReference type="ARBA" id="ARBA00022801"/>
    </source>
</evidence>
<feature type="active site" description="Charge relay system" evidence="8 9">
    <location>
        <position position="539"/>
    </location>
</feature>
<dbReference type="PANTHER" id="PTHR43806">
    <property type="entry name" value="PEPTIDASE S8"/>
    <property type="match status" value="1"/>
</dbReference>
<evidence type="ECO:0000256" key="2">
    <source>
        <dbReference type="ARBA" id="ARBA00022512"/>
    </source>
</evidence>
<name>A0A9P7Q245_9HYPO</name>
<dbReference type="CDD" id="cd02124">
    <property type="entry name" value="PA_PoS1_like"/>
    <property type="match status" value="1"/>
</dbReference>
<evidence type="ECO:0000256" key="9">
    <source>
        <dbReference type="PROSITE-ProRule" id="PRU01240"/>
    </source>
</evidence>
<dbReference type="InterPro" id="IPR036852">
    <property type="entry name" value="Peptidase_S8/S53_dom_sf"/>
</dbReference>
<keyword evidence="2" id="KW-0134">Cell wall</keyword>
<dbReference type="AlphaFoldDB" id="A0A9P7Q245"/>
<keyword evidence="6 9" id="KW-0378">Hydrolase</keyword>
<dbReference type="InterPro" id="IPR003137">
    <property type="entry name" value="PA_domain"/>
</dbReference>
<dbReference type="Pfam" id="PF00082">
    <property type="entry name" value="Peptidase_S8"/>
    <property type="match status" value="1"/>
</dbReference>
<dbReference type="Gene3D" id="2.60.40.1710">
    <property type="entry name" value="Subtilisin-like superfamily"/>
    <property type="match status" value="1"/>
</dbReference>
<feature type="domain" description="PA" evidence="13">
    <location>
        <begin position="377"/>
        <end position="457"/>
    </location>
</feature>
<dbReference type="InterPro" id="IPR034187">
    <property type="entry name" value="Peptidases_S8_5"/>
</dbReference>
<evidence type="ECO:0000256" key="5">
    <source>
        <dbReference type="ARBA" id="ARBA00022729"/>
    </source>
</evidence>
<dbReference type="PROSITE" id="PS00137">
    <property type="entry name" value="SUBTILASE_HIS"/>
    <property type="match status" value="1"/>
</dbReference>
<evidence type="ECO:0000256" key="11">
    <source>
        <dbReference type="SAM" id="SignalP"/>
    </source>
</evidence>
<protein>
    <recommendedName>
        <fullName evidence="17">Subtilisin-like serine protease</fullName>
    </recommendedName>
</protein>
<comment type="caution">
    <text evidence="15">The sequence shown here is derived from an EMBL/GenBank/DDBJ whole genome shotgun (WGS) entry which is preliminary data.</text>
</comment>
<evidence type="ECO:0000256" key="1">
    <source>
        <dbReference type="ARBA" id="ARBA00011073"/>
    </source>
</evidence>
<gene>
    <name evidence="15" type="ORF">E4U13_000846</name>
</gene>
<keyword evidence="4 9" id="KW-0645">Protease</keyword>
<dbReference type="Proteomes" id="UP000732380">
    <property type="component" value="Unassembled WGS sequence"/>
</dbReference>
<evidence type="ECO:0000313" key="16">
    <source>
        <dbReference type="Proteomes" id="UP000732380"/>
    </source>
</evidence>
<comment type="similarity">
    <text evidence="1 9 10">Belongs to the peptidase S8 family.</text>
</comment>
<feature type="chain" id="PRO_5040108540" description="Subtilisin-like serine protease" evidence="11">
    <location>
        <begin position="21"/>
        <end position="888"/>
    </location>
</feature>
<evidence type="ECO:0000259" key="14">
    <source>
        <dbReference type="Pfam" id="PF06280"/>
    </source>
</evidence>
<evidence type="ECO:0000256" key="8">
    <source>
        <dbReference type="PIRSR" id="PIRSR615500-1"/>
    </source>
</evidence>
<dbReference type="Pfam" id="PF02225">
    <property type="entry name" value="PA"/>
    <property type="match status" value="1"/>
</dbReference>
<dbReference type="InterPro" id="IPR010435">
    <property type="entry name" value="C5a/SBT2-like_Fn3"/>
</dbReference>
<dbReference type="SUPFAM" id="SSF52025">
    <property type="entry name" value="PA domain"/>
    <property type="match status" value="1"/>
</dbReference>
<dbReference type="PROSITE" id="PS51892">
    <property type="entry name" value="SUBTILASE"/>
    <property type="match status" value="1"/>
</dbReference>
<feature type="signal peptide" evidence="11">
    <location>
        <begin position="1"/>
        <end position="20"/>
    </location>
</feature>
<dbReference type="InterPro" id="IPR050131">
    <property type="entry name" value="Peptidase_S8_subtilisin-like"/>
</dbReference>
<proteinExistence type="inferred from homology"/>
<dbReference type="InterPro" id="IPR023827">
    <property type="entry name" value="Peptidase_S8_Asp-AS"/>
</dbReference>
<evidence type="ECO:0000259" key="13">
    <source>
        <dbReference type="Pfam" id="PF02225"/>
    </source>
</evidence>
<dbReference type="Gene3D" id="3.50.30.30">
    <property type="match status" value="1"/>
</dbReference>